<protein>
    <submittedName>
        <fullName evidence="2">Uncharacterized protein</fullName>
    </submittedName>
</protein>
<dbReference type="AlphaFoldDB" id="A0A1B1MIP1"/>
<keyword evidence="3" id="KW-1185">Reference proteome</keyword>
<evidence type="ECO:0000313" key="2">
    <source>
        <dbReference type="EMBL" id="ANS68434.1"/>
    </source>
</evidence>
<reference evidence="2 3" key="1">
    <citation type="submission" date="2016-07" db="EMBL/GenBank/DDBJ databases">
        <title>Enhancement of antibiotic productionsby engineered nitrateutilization in actinobacteria.</title>
        <authorList>
            <person name="Meng S.C."/>
        </authorList>
    </citation>
    <scope>NUCLEOTIDE SEQUENCE [LARGE SCALE GENOMIC DNA]</scope>
    <source>
        <strain evidence="2 3">NRRL 2936</strain>
    </source>
</reference>
<sequence>MGERRVQGPPGPVKLTRTPGSLAPTSLCKPLKRTSVPGSFKCFSLPRHLEHPSCPGRLEPSGSPRHLEPTGSPDKRLEPPGLLESPRPHAMAGTGKCEQPPAAGRGLDQSEGGIHGIRGARSAELHPCPAGETGRQGAEQLGDESVLDGGREVEGVQRCARVEDCADRLQDHGVVVAEGQSPGAREAVQVAAAVRTLDGQPTGSNRDDGQGARIGARPGLARRLASQGRLVRRACPSGRLANSASHDGTAGRGRDGPNAGPGNGPSGGTVRRTTTRRSCPPKRSGTTHGNGTTHRSDPLERSHPTVRDRPTPRSHRIRSIEPTTASKHRTTLIAGDHATRRSIRTTQNSPTTQSSLTRHSGSPRRRALTGQSRGVLPGFGHGHGSPRPPAVQGEQCLASSPDSTYETPRVFTRIRRGFGHATGPTTRATPPVLPTWDFSPGYGSLQDPWDGEPQVGVPPRRLPATHDSGQCQCDGALLAVGRPGTRRELSTHVTDITC</sequence>
<feature type="compositionally biased region" description="Basic and acidic residues" evidence="1">
    <location>
        <begin position="294"/>
        <end position="311"/>
    </location>
</feature>
<dbReference type="STRING" id="1915.SLINC_6210"/>
<dbReference type="EMBL" id="CP016438">
    <property type="protein sequence ID" value="ANS68434.1"/>
    <property type="molecule type" value="Genomic_DNA"/>
</dbReference>
<dbReference type="Proteomes" id="UP000092598">
    <property type="component" value="Chromosome"/>
</dbReference>
<accession>A0A1B1MIP1</accession>
<organism evidence="2 3">
    <name type="scientific">Streptomyces lincolnensis</name>
    <dbReference type="NCBI Taxonomy" id="1915"/>
    <lineage>
        <taxon>Bacteria</taxon>
        <taxon>Bacillati</taxon>
        <taxon>Actinomycetota</taxon>
        <taxon>Actinomycetes</taxon>
        <taxon>Kitasatosporales</taxon>
        <taxon>Streptomycetaceae</taxon>
        <taxon>Streptomyces</taxon>
    </lineage>
</organism>
<dbReference type="KEGG" id="sls:SLINC_6210"/>
<evidence type="ECO:0000313" key="3">
    <source>
        <dbReference type="Proteomes" id="UP000092598"/>
    </source>
</evidence>
<feature type="compositionally biased region" description="Polar residues" evidence="1">
    <location>
        <begin position="284"/>
        <end position="293"/>
    </location>
</feature>
<gene>
    <name evidence="2" type="ORF">SLINC_6210</name>
</gene>
<proteinExistence type="predicted"/>
<feature type="compositionally biased region" description="Basic and acidic residues" evidence="1">
    <location>
        <begin position="65"/>
        <end position="78"/>
    </location>
</feature>
<evidence type="ECO:0000256" key="1">
    <source>
        <dbReference type="SAM" id="MobiDB-lite"/>
    </source>
</evidence>
<name>A0A1B1MIP1_STRLN</name>
<feature type="region of interest" description="Disordered" evidence="1">
    <location>
        <begin position="1"/>
        <end position="149"/>
    </location>
</feature>
<feature type="compositionally biased region" description="Polar residues" evidence="1">
    <location>
        <begin position="344"/>
        <end position="360"/>
    </location>
</feature>
<feature type="region of interest" description="Disordered" evidence="1">
    <location>
        <begin position="195"/>
        <end position="404"/>
    </location>
</feature>